<dbReference type="InterPro" id="IPR038375">
    <property type="entry name" value="NDUFAF7_sf"/>
</dbReference>
<evidence type="ECO:0000313" key="4">
    <source>
        <dbReference type="Proteomes" id="UP000662914"/>
    </source>
</evidence>
<dbReference type="PANTHER" id="PTHR12049">
    <property type="entry name" value="PROTEIN ARGININE METHYLTRANSFERASE NDUFAF7, MITOCHONDRIAL"/>
    <property type="match status" value="1"/>
</dbReference>
<dbReference type="InterPro" id="IPR003788">
    <property type="entry name" value="NDUFAF7"/>
</dbReference>
<dbReference type="SUPFAM" id="SSF53335">
    <property type="entry name" value="S-adenosyl-L-methionine-dependent methyltransferases"/>
    <property type="match status" value="1"/>
</dbReference>
<reference evidence="3" key="1">
    <citation type="journal article" name="DNA Res.">
        <title>The physiological potential of anammox bacteria as revealed by their core genome structure.</title>
        <authorList>
            <person name="Okubo T."/>
            <person name="Toyoda A."/>
            <person name="Fukuhara K."/>
            <person name="Uchiyama I."/>
            <person name="Harigaya Y."/>
            <person name="Kuroiwa M."/>
            <person name="Suzuki T."/>
            <person name="Murakami Y."/>
            <person name="Suwa Y."/>
            <person name="Takami H."/>
        </authorList>
    </citation>
    <scope>NUCLEOTIDE SEQUENCE</scope>
    <source>
        <strain evidence="3">317325-3</strain>
    </source>
</reference>
<gene>
    <name evidence="3" type="ORF">DSYM_30170</name>
</gene>
<organism evidence="3 4">
    <name type="scientific">Candidatus Desulfobacillus denitrificans</name>
    <dbReference type="NCBI Taxonomy" id="2608985"/>
    <lineage>
        <taxon>Bacteria</taxon>
        <taxon>Pseudomonadati</taxon>
        <taxon>Pseudomonadota</taxon>
        <taxon>Betaproteobacteria</taxon>
        <taxon>Candidatus Desulfobacillus</taxon>
    </lineage>
</organism>
<dbReference type="InterPro" id="IPR029063">
    <property type="entry name" value="SAM-dependent_MTases_sf"/>
</dbReference>
<keyword evidence="1 3" id="KW-0489">Methyltransferase</keyword>
<proteinExistence type="predicted"/>
<name>A0A809R6K0_9PROT</name>
<evidence type="ECO:0000256" key="2">
    <source>
        <dbReference type="ARBA" id="ARBA00022679"/>
    </source>
</evidence>
<dbReference type="EMBL" id="AP021857">
    <property type="protein sequence ID" value="BBO22318.1"/>
    <property type="molecule type" value="Genomic_DNA"/>
</dbReference>
<keyword evidence="2 3" id="KW-0808">Transferase</keyword>
<dbReference type="Gene3D" id="3.40.50.12710">
    <property type="match status" value="1"/>
</dbReference>
<dbReference type="AlphaFoldDB" id="A0A809R6K0"/>
<accession>A0A809R6K0</accession>
<evidence type="ECO:0000313" key="3">
    <source>
        <dbReference type="EMBL" id="BBO22318.1"/>
    </source>
</evidence>
<evidence type="ECO:0000256" key="1">
    <source>
        <dbReference type="ARBA" id="ARBA00022603"/>
    </source>
</evidence>
<dbReference type="Proteomes" id="UP000662914">
    <property type="component" value="Chromosome"/>
</dbReference>
<dbReference type="GO" id="GO:0035243">
    <property type="term" value="F:protein-arginine omega-N symmetric methyltransferase activity"/>
    <property type="evidence" value="ECO:0007669"/>
    <property type="project" value="TreeGrafter"/>
</dbReference>
<sequence length="379" mass="40428">MPQPDADAAAASARLSERIQDEIRAAGGWISFARYMALALYAPGLGYYSGGARKFGAAGDFVTAPELSPLFAEALAAQLEPVLAESAPRILEAGAGSGALALGLLRALERRGALPERYEILELSGELRARQQETLAGAPRLAERVVWLDTLPDTFSGAVVANELLDALPVNIVAWREDGVFERGVKLENGAFAWQERPATGALLAVSQGLTFVRPPYVSEIALAARAWIAEWGRILQQGALLLIDYGFPRREYYHPQRAEGTLMCHYRHHAHGDPFWLPGLNDLTAHVDFTAAASAGHEAGLDVLGYTSQGQFLLNCGLAQLLQQHQADGAAAYAALASGAQKLISPAEMGELFKVLVLGKGIDAPPLGFASGDRSHAL</sequence>
<dbReference type="GO" id="GO:0032259">
    <property type="term" value="P:methylation"/>
    <property type="evidence" value="ECO:0007669"/>
    <property type="project" value="UniProtKB-KW"/>
</dbReference>
<dbReference type="KEGG" id="ddz:DSYM_30170"/>
<protein>
    <submittedName>
        <fullName evidence="3">Class I SAM-dependent methyltransferase</fullName>
    </submittedName>
</protein>
<dbReference type="PANTHER" id="PTHR12049:SF7">
    <property type="entry name" value="PROTEIN ARGININE METHYLTRANSFERASE NDUFAF7, MITOCHONDRIAL"/>
    <property type="match status" value="1"/>
</dbReference>
<dbReference type="Pfam" id="PF02636">
    <property type="entry name" value="Methyltransf_28"/>
    <property type="match status" value="1"/>
</dbReference>